<name>A0A8S5V330_9CAUD</name>
<proteinExistence type="predicted"/>
<dbReference type="EMBL" id="BK016186">
    <property type="protein sequence ID" value="DAG01117.1"/>
    <property type="molecule type" value="Genomic_DNA"/>
</dbReference>
<sequence length="150" mass="17039">MPIQYFPKRMQPPLLKLKRWGLTDGFALLLLGTGIFLRGAAYTDLFPPLDNRHPAEEFLPIGVWGVVWMIVGAVCLVGAVRPLSKIARWGMTAAVGLMVLWGVSYIGDSIVDHDPRRWTQSLNFLTVAFMTMWTVWRGHRREDSEGEERV</sequence>
<feature type="transmembrane region" description="Helical" evidence="1">
    <location>
        <begin position="61"/>
        <end position="79"/>
    </location>
</feature>
<accession>A0A8S5V330</accession>
<organism evidence="2">
    <name type="scientific">Siphoviridae sp. ct6YY1</name>
    <dbReference type="NCBI Taxonomy" id="2825343"/>
    <lineage>
        <taxon>Viruses</taxon>
        <taxon>Duplodnaviria</taxon>
        <taxon>Heunggongvirae</taxon>
        <taxon>Uroviricota</taxon>
        <taxon>Caudoviricetes</taxon>
    </lineage>
</organism>
<evidence type="ECO:0000313" key="2">
    <source>
        <dbReference type="EMBL" id="DAG01117.1"/>
    </source>
</evidence>
<evidence type="ECO:0000256" key="1">
    <source>
        <dbReference type="SAM" id="Phobius"/>
    </source>
</evidence>
<reference evidence="2" key="1">
    <citation type="journal article" date="2021" name="Proc. Natl. Acad. Sci. U.S.A.">
        <title>A Catalog of Tens of Thousands of Viruses from Human Metagenomes Reveals Hidden Associations with Chronic Diseases.</title>
        <authorList>
            <person name="Tisza M.J."/>
            <person name="Buck C.B."/>
        </authorList>
    </citation>
    <scope>NUCLEOTIDE SEQUENCE</scope>
    <source>
        <strain evidence="2">Ct6YY1</strain>
    </source>
</reference>
<keyword evidence="1" id="KW-0472">Membrane</keyword>
<feature type="transmembrane region" description="Helical" evidence="1">
    <location>
        <begin position="86"/>
        <end position="106"/>
    </location>
</feature>
<feature type="transmembrane region" description="Helical" evidence="1">
    <location>
        <begin position="21"/>
        <end position="41"/>
    </location>
</feature>
<feature type="transmembrane region" description="Helical" evidence="1">
    <location>
        <begin position="118"/>
        <end position="136"/>
    </location>
</feature>
<keyword evidence="1" id="KW-1133">Transmembrane helix</keyword>
<protein>
    <submittedName>
        <fullName evidence="2">Uncharacterized protein</fullName>
    </submittedName>
</protein>
<keyword evidence="1" id="KW-0812">Transmembrane</keyword>